<dbReference type="PROSITE" id="PS00518">
    <property type="entry name" value="ZF_RING_1"/>
    <property type="match status" value="1"/>
</dbReference>
<gene>
    <name evidence="6" type="ORF">BSTOLATCC_MIC33043</name>
</gene>
<keyword evidence="7" id="KW-1185">Reference proteome</keyword>
<dbReference type="InterPro" id="IPR038648">
    <property type="entry name" value="PHR_sf"/>
</dbReference>
<proteinExistence type="predicted"/>
<organism evidence="6 7">
    <name type="scientific">Blepharisma stoltei</name>
    <dbReference type="NCBI Taxonomy" id="1481888"/>
    <lineage>
        <taxon>Eukaryota</taxon>
        <taxon>Sar</taxon>
        <taxon>Alveolata</taxon>
        <taxon>Ciliophora</taxon>
        <taxon>Postciliodesmatophora</taxon>
        <taxon>Heterotrichea</taxon>
        <taxon>Heterotrichida</taxon>
        <taxon>Blepharismidae</taxon>
        <taxon>Blepharisma</taxon>
    </lineage>
</organism>
<dbReference type="SUPFAM" id="SSF57850">
    <property type="entry name" value="RING/U-box"/>
    <property type="match status" value="1"/>
</dbReference>
<protein>
    <recommendedName>
        <fullName evidence="5">RING-type domain-containing protein</fullName>
    </recommendedName>
</protein>
<dbReference type="Proteomes" id="UP001162131">
    <property type="component" value="Unassembled WGS sequence"/>
</dbReference>
<sequence length="396" mass="45608">MVESLTYCSVCFEEYDQEERVPLMLSCGHTFCKNCLILLPEPLRCPHCRTLESRTLKELPKNITIFQIQAQLNPSEVEMCTHEELLFYCKVCKYPLCLQCVVKHSNHGLLNLNDPELENLINSHLDQIESAYKFRIKECTQRKEKAESLLANWKENSIKNKEAVRGKFQGMRKIVENQEQYYLEHIAQLFQSMCSKNEREDNPQNGYRVDVSIDEEWLTSNLKKIGNIGVFNPARQECSIRRSRNVKALNWKYSGRIDALSFKSNKQVYLSGIGVCTPYKLEKTTVINEMKLLKGQSSRSEVVYLHSFPVTLVADFMSGVTKVPFETIVKIEPGIFYTIYLKLSGAKTFKCVDSLLQANGRDETVFTFANTIFVQGDESNRTDILCGPIVDFYYLP</sequence>
<evidence type="ECO:0000313" key="6">
    <source>
        <dbReference type="EMBL" id="CAG9323141.1"/>
    </source>
</evidence>
<dbReference type="InterPro" id="IPR052667">
    <property type="entry name" value="E3_ubiquitin-ligase_RING"/>
</dbReference>
<dbReference type="AlphaFoldDB" id="A0AAU9JB00"/>
<evidence type="ECO:0000256" key="1">
    <source>
        <dbReference type="ARBA" id="ARBA00022723"/>
    </source>
</evidence>
<evidence type="ECO:0000313" key="7">
    <source>
        <dbReference type="Proteomes" id="UP001162131"/>
    </source>
</evidence>
<keyword evidence="2 4" id="KW-0863">Zinc-finger</keyword>
<dbReference type="Pfam" id="PF14634">
    <property type="entry name" value="zf-RING_5"/>
    <property type="match status" value="1"/>
</dbReference>
<evidence type="ECO:0000256" key="2">
    <source>
        <dbReference type="ARBA" id="ARBA00022771"/>
    </source>
</evidence>
<dbReference type="PANTHER" id="PTHR47156">
    <property type="entry name" value="PROTEIN CBG20824"/>
    <property type="match status" value="1"/>
</dbReference>
<keyword evidence="1" id="KW-0479">Metal-binding</keyword>
<evidence type="ECO:0000256" key="4">
    <source>
        <dbReference type="PROSITE-ProRule" id="PRU00175"/>
    </source>
</evidence>
<dbReference type="PANTHER" id="PTHR47156:SF10">
    <property type="entry name" value="E3 UBIQUITIN-PROTEIN LIGASE TRIM-21-RELATED"/>
    <property type="match status" value="1"/>
</dbReference>
<feature type="domain" description="RING-type" evidence="5">
    <location>
        <begin position="8"/>
        <end position="49"/>
    </location>
</feature>
<evidence type="ECO:0000256" key="3">
    <source>
        <dbReference type="ARBA" id="ARBA00022833"/>
    </source>
</evidence>
<dbReference type="InterPro" id="IPR017907">
    <property type="entry name" value="Znf_RING_CS"/>
</dbReference>
<accession>A0AAU9JB00</accession>
<dbReference type="Gene3D" id="3.30.40.10">
    <property type="entry name" value="Zinc/RING finger domain, C3HC4 (zinc finger)"/>
    <property type="match status" value="1"/>
</dbReference>
<comment type="caution">
    <text evidence="6">The sequence shown here is derived from an EMBL/GenBank/DDBJ whole genome shotgun (WGS) entry which is preliminary data.</text>
</comment>
<dbReference type="Gene3D" id="2.60.120.820">
    <property type="entry name" value="PHR domain"/>
    <property type="match status" value="1"/>
</dbReference>
<dbReference type="InterPro" id="IPR013083">
    <property type="entry name" value="Znf_RING/FYVE/PHD"/>
</dbReference>
<dbReference type="SUPFAM" id="SSF57845">
    <property type="entry name" value="B-box zinc-binding domain"/>
    <property type="match status" value="1"/>
</dbReference>
<evidence type="ECO:0000259" key="5">
    <source>
        <dbReference type="PROSITE" id="PS50089"/>
    </source>
</evidence>
<keyword evidence="3" id="KW-0862">Zinc</keyword>
<name>A0AAU9JB00_9CILI</name>
<dbReference type="InterPro" id="IPR001841">
    <property type="entry name" value="Znf_RING"/>
</dbReference>
<dbReference type="GO" id="GO:0008270">
    <property type="term" value="F:zinc ion binding"/>
    <property type="evidence" value="ECO:0007669"/>
    <property type="project" value="UniProtKB-KW"/>
</dbReference>
<dbReference type="Pfam" id="PF08005">
    <property type="entry name" value="PHR"/>
    <property type="match status" value="1"/>
</dbReference>
<dbReference type="SMART" id="SM00184">
    <property type="entry name" value="RING"/>
    <property type="match status" value="1"/>
</dbReference>
<dbReference type="PROSITE" id="PS50089">
    <property type="entry name" value="ZF_RING_2"/>
    <property type="match status" value="1"/>
</dbReference>
<dbReference type="EMBL" id="CAJZBQ010000033">
    <property type="protein sequence ID" value="CAG9323141.1"/>
    <property type="molecule type" value="Genomic_DNA"/>
</dbReference>
<dbReference type="InterPro" id="IPR012983">
    <property type="entry name" value="PHR"/>
</dbReference>
<reference evidence="6" key="1">
    <citation type="submission" date="2021-09" db="EMBL/GenBank/DDBJ databases">
        <authorList>
            <consortium name="AG Swart"/>
            <person name="Singh M."/>
            <person name="Singh A."/>
            <person name="Seah K."/>
            <person name="Emmerich C."/>
        </authorList>
    </citation>
    <scope>NUCLEOTIDE SEQUENCE</scope>
    <source>
        <strain evidence="6">ATCC30299</strain>
    </source>
</reference>